<dbReference type="InterPro" id="IPR010432">
    <property type="entry name" value="RDD"/>
</dbReference>
<organism evidence="8 9">
    <name type="scientific">Mycobacterium talmoniae</name>
    <dbReference type="NCBI Taxonomy" id="1858794"/>
    <lineage>
        <taxon>Bacteria</taxon>
        <taxon>Bacillati</taxon>
        <taxon>Actinomycetota</taxon>
        <taxon>Actinomycetes</taxon>
        <taxon>Mycobacteriales</taxon>
        <taxon>Mycobacteriaceae</taxon>
        <taxon>Mycobacterium</taxon>
    </lineage>
</organism>
<feature type="domain" description="RDD" evidence="7">
    <location>
        <begin position="20"/>
        <end position="142"/>
    </location>
</feature>
<evidence type="ECO:0000256" key="2">
    <source>
        <dbReference type="ARBA" id="ARBA00022475"/>
    </source>
</evidence>
<keyword evidence="5 6" id="KW-0472">Membrane</keyword>
<feature type="transmembrane region" description="Helical" evidence="6">
    <location>
        <begin position="112"/>
        <end position="130"/>
    </location>
</feature>
<evidence type="ECO:0000256" key="4">
    <source>
        <dbReference type="ARBA" id="ARBA00022989"/>
    </source>
</evidence>
<evidence type="ECO:0000313" key="9">
    <source>
        <dbReference type="Proteomes" id="UP000179734"/>
    </source>
</evidence>
<feature type="transmembrane region" description="Helical" evidence="6">
    <location>
        <begin position="25"/>
        <end position="48"/>
    </location>
</feature>
<keyword evidence="9" id="KW-1185">Reference proteome</keyword>
<comment type="subcellular location">
    <subcellularLocation>
        <location evidence="1">Cell membrane</location>
        <topology evidence="1">Multi-pass membrane protein</topology>
    </subcellularLocation>
</comment>
<protein>
    <recommendedName>
        <fullName evidence="7">RDD domain-containing protein</fullName>
    </recommendedName>
</protein>
<dbReference type="InterPro" id="IPR051791">
    <property type="entry name" value="Pra-immunoreactive"/>
</dbReference>
<dbReference type="GO" id="GO:0005886">
    <property type="term" value="C:plasma membrane"/>
    <property type="evidence" value="ECO:0007669"/>
    <property type="project" value="UniProtKB-SubCell"/>
</dbReference>
<dbReference type="PANTHER" id="PTHR36115:SF6">
    <property type="entry name" value="PROLINE-RICH ANTIGEN HOMOLOG"/>
    <property type="match status" value="1"/>
</dbReference>
<evidence type="ECO:0000256" key="3">
    <source>
        <dbReference type="ARBA" id="ARBA00022692"/>
    </source>
</evidence>
<name>A0A1S1NQW8_9MYCO</name>
<comment type="caution">
    <text evidence="8">The sequence shown here is derived from an EMBL/GenBank/DDBJ whole genome shotgun (WGS) entry which is preliminary data.</text>
</comment>
<sequence>MADAPTTESTAAAGGKSAARWPARAGAFVVDVLPATGVVASAALAALTLPPYGLWWWICVWVGGVAMLAIPVNRVILPSVTGWSLGRAAFGVQVVRRGGDPAGPVRLAVRDLAHLLDTLALLLGWFWPLWDPPHRTFADMLLGTEARAVRCPAPPRAVQRRVVALVSAAAVLCAALGALSFFVVYQRDRANDQARTQLSEQGPRIVAELLTYDTKTLTEDFAHAQSLTTDNYRGQLIEVQQTVQKGAVPHAYWIPDSAVLAVAPRHGTMLMFLRGQAGDPPQIRPITATLRVQFAKPADRWLVDDLAFVPPPQPQGHR</sequence>
<keyword evidence="2" id="KW-1003">Cell membrane</keyword>
<dbReference type="EMBL" id="MLQM01000002">
    <property type="protein sequence ID" value="OHV06821.1"/>
    <property type="molecule type" value="Genomic_DNA"/>
</dbReference>
<feature type="transmembrane region" description="Helical" evidence="6">
    <location>
        <begin position="162"/>
        <end position="185"/>
    </location>
</feature>
<evidence type="ECO:0000256" key="6">
    <source>
        <dbReference type="SAM" id="Phobius"/>
    </source>
</evidence>
<keyword evidence="3 6" id="KW-0812">Transmembrane</keyword>
<reference evidence="8 9" key="1">
    <citation type="submission" date="2016-10" db="EMBL/GenBank/DDBJ databases">
        <title>Genome sequence of Mycobacterium talmonii.</title>
        <authorList>
            <person name="Greninger A.L."/>
            <person name="Elliott B."/>
            <person name="Vasireddy S."/>
            <person name="Vasireddy R."/>
        </authorList>
    </citation>
    <scope>NUCLEOTIDE SEQUENCE [LARGE SCALE GENOMIC DNA]</scope>
    <source>
        <strain evidence="9">NE-TNMC-100812</strain>
    </source>
</reference>
<dbReference type="Pfam" id="PF06271">
    <property type="entry name" value="RDD"/>
    <property type="match status" value="1"/>
</dbReference>
<proteinExistence type="predicted"/>
<feature type="transmembrane region" description="Helical" evidence="6">
    <location>
        <begin position="54"/>
        <end position="77"/>
    </location>
</feature>
<evidence type="ECO:0000256" key="1">
    <source>
        <dbReference type="ARBA" id="ARBA00004651"/>
    </source>
</evidence>
<dbReference type="AlphaFoldDB" id="A0A1S1NQW8"/>
<dbReference type="Proteomes" id="UP000179734">
    <property type="component" value="Unassembled WGS sequence"/>
</dbReference>
<dbReference type="PANTHER" id="PTHR36115">
    <property type="entry name" value="PROLINE-RICH ANTIGEN HOMOLOG-RELATED"/>
    <property type="match status" value="1"/>
</dbReference>
<gene>
    <name evidence="8" type="ORF">BKN37_00535</name>
</gene>
<accession>A0A1S1NQW8</accession>
<evidence type="ECO:0000313" key="8">
    <source>
        <dbReference type="EMBL" id="OHV06821.1"/>
    </source>
</evidence>
<evidence type="ECO:0000259" key="7">
    <source>
        <dbReference type="Pfam" id="PF06271"/>
    </source>
</evidence>
<keyword evidence="4 6" id="KW-1133">Transmembrane helix</keyword>
<evidence type="ECO:0000256" key="5">
    <source>
        <dbReference type="ARBA" id="ARBA00023136"/>
    </source>
</evidence>